<evidence type="ECO:0000256" key="1">
    <source>
        <dbReference type="SAM" id="Phobius"/>
    </source>
</evidence>
<dbReference type="Proteomes" id="UP000003455">
    <property type="component" value="Chromosome"/>
</dbReference>
<organism evidence="2">
    <name type="scientific">Staphylococcus aureus subsp. aureus MN8</name>
    <dbReference type="NCBI Taxonomy" id="548470"/>
    <lineage>
        <taxon>Bacteria</taxon>
        <taxon>Bacillati</taxon>
        <taxon>Bacillota</taxon>
        <taxon>Bacilli</taxon>
        <taxon>Bacillales</taxon>
        <taxon>Staphylococcaceae</taxon>
        <taxon>Staphylococcus</taxon>
    </lineage>
</organism>
<keyword evidence="1" id="KW-1133">Transmembrane helix</keyword>
<feature type="transmembrane region" description="Helical" evidence="1">
    <location>
        <begin position="377"/>
        <end position="397"/>
    </location>
</feature>
<comment type="caution">
    <text evidence="2">The sequence shown here is derived from an EMBL/GenBank/DDBJ whole genome shotgun (WGS) entry which is preliminary data.</text>
</comment>
<evidence type="ECO:0008006" key="3">
    <source>
        <dbReference type="Google" id="ProtNLM"/>
    </source>
</evidence>
<proteinExistence type="predicted"/>
<feature type="transmembrane region" description="Helical" evidence="1">
    <location>
        <begin position="433"/>
        <end position="454"/>
    </location>
</feature>
<dbReference type="EMBL" id="ACJA02000001">
    <property type="protein sequence ID" value="EFH96320.1"/>
    <property type="molecule type" value="Genomic_DNA"/>
</dbReference>
<feature type="transmembrane region" description="Helical" evidence="1">
    <location>
        <begin position="255"/>
        <end position="273"/>
    </location>
</feature>
<feature type="transmembrane region" description="Helical" evidence="1">
    <location>
        <begin position="409"/>
        <end position="427"/>
    </location>
</feature>
<feature type="transmembrane region" description="Helical" evidence="1">
    <location>
        <begin position="232"/>
        <end position="248"/>
    </location>
</feature>
<dbReference type="NCBIfam" id="NF041467">
    <property type="entry name" value="caps_synth_Cap8I"/>
    <property type="match status" value="1"/>
</dbReference>
<feature type="transmembrane region" description="Helical" evidence="1">
    <location>
        <begin position="95"/>
        <end position="115"/>
    </location>
</feature>
<feature type="transmembrane region" description="Helical" evidence="1">
    <location>
        <begin position="7"/>
        <end position="23"/>
    </location>
</feature>
<reference evidence="2" key="1">
    <citation type="submission" date="2010-05" db="EMBL/GenBank/DDBJ databases">
        <authorList>
            <person name="Muzny D."/>
            <person name="Qin X."/>
            <person name="Buhay C."/>
            <person name="Dugan-Rocha S."/>
            <person name="Ding Y."/>
            <person name="Chen G."/>
            <person name="Hawes A."/>
            <person name="Holder M."/>
            <person name="Jhangiani S."/>
            <person name="Johnson A."/>
            <person name="Khan Z."/>
            <person name="Li Z."/>
            <person name="Liu W."/>
            <person name="Liu X."/>
            <person name="Perez L."/>
            <person name="Shen H."/>
            <person name="Wang Q."/>
            <person name="Watt J."/>
            <person name="Xi L."/>
            <person name="Xin Y."/>
            <person name="Zhou J."/>
            <person name="Deng J."/>
            <person name="Jiang H."/>
            <person name="Liu Y."/>
            <person name="Qu J."/>
            <person name="Song X.-Z."/>
            <person name="Zhang L."/>
            <person name="Villasana D."/>
            <person name="Johnson A."/>
            <person name="Liu J."/>
            <person name="Liyanage D."/>
            <person name="Lorensuhewa L."/>
            <person name="Robinson T."/>
            <person name="Song A."/>
            <person name="Song B.-B."/>
            <person name="Dinh H."/>
            <person name="Thornton R."/>
            <person name="Coyle M."/>
            <person name="Francisco L."/>
            <person name="Jackson L."/>
            <person name="Javaid M."/>
            <person name="Korchina V."/>
            <person name="Kovar C."/>
            <person name="Mata R."/>
            <person name="Mathew T."/>
            <person name="Ngo R."/>
            <person name="Nguyen L."/>
            <person name="Nguyen N."/>
            <person name="Okwuonu G."/>
            <person name="Ongeri F."/>
            <person name="Pham C."/>
            <person name="Simmons D."/>
            <person name="Wilczek-Boney K."/>
            <person name="Hale W."/>
            <person name="Jakkamsetti A."/>
            <person name="Pham P."/>
            <person name="Ruth R."/>
            <person name="San Lucas F."/>
            <person name="Warren J."/>
            <person name="Zhang J."/>
            <person name="Zhao Z."/>
            <person name="Zhou C."/>
            <person name="Zhu D."/>
            <person name="Lee S."/>
            <person name="Bess C."/>
            <person name="Blankenburg K."/>
            <person name="Forbes L."/>
            <person name="Fu Q."/>
            <person name="Gubbala S."/>
            <person name="Hirani K."/>
            <person name="Jayaseelan J.C."/>
            <person name="Lara F."/>
            <person name="Munidasa M."/>
            <person name="Palculict T."/>
            <person name="Patil S."/>
            <person name="Pu L.-L."/>
            <person name="Saada N."/>
            <person name="Tang L."/>
            <person name="Weissenberger G."/>
            <person name="Zhu Y."/>
            <person name="Hemphill L."/>
            <person name="Shang Y."/>
            <person name="Youmans B."/>
            <person name="Ayvaz T."/>
            <person name="Ross M."/>
            <person name="Santibanez J."/>
            <person name="Aqrawi P."/>
            <person name="Gross S."/>
            <person name="Joshi V."/>
            <person name="Fowler G."/>
            <person name="Nazareth L."/>
            <person name="Reid J."/>
            <person name="Worley K."/>
            <person name="Petrosino J."/>
            <person name="Highlander S."/>
            <person name="Gibbs R."/>
        </authorList>
    </citation>
    <scope>NUCLEOTIDE SEQUENCE [LARGE SCALE GENOMIC DNA]</scope>
    <source>
        <strain evidence="2">MN8</strain>
    </source>
</reference>
<accession>A0A0E1XCM6</accession>
<keyword evidence="1" id="KW-0812">Transmembrane</keyword>
<evidence type="ECO:0000313" key="2">
    <source>
        <dbReference type="EMBL" id="EFH96320.1"/>
    </source>
</evidence>
<feature type="transmembrane region" description="Helical" evidence="1">
    <location>
        <begin position="208"/>
        <end position="226"/>
    </location>
</feature>
<dbReference type="AlphaFoldDB" id="A0A0E1XCM6"/>
<name>A0A0E1XCM6_STAAU</name>
<keyword evidence="1" id="KW-0472">Membrane</keyword>
<feature type="transmembrane region" description="Helical" evidence="1">
    <location>
        <begin position="29"/>
        <end position="48"/>
    </location>
</feature>
<feature type="transmembrane region" description="Helical" evidence="1">
    <location>
        <begin position="127"/>
        <end position="148"/>
    </location>
</feature>
<feature type="transmembrane region" description="Helical" evidence="1">
    <location>
        <begin position="175"/>
        <end position="196"/>
    </location>
</feature>
<dbReference type="InterPro" id="IPR048185">
    <property type="entry name" value="Cap8I-like"/>
</dbReference>
<gene>
    <name evidence="2" type="ORF">HMPREF0769_10322</name>
</gene>
<dbReference type="HOGENOM" id="CLU_044966_0_0_9"/>
<sequence length="464" mass="52673">MNKIYNVTSYVIAILMFPCLMLGDKPLLFLAPISYGVGKLFISFSNNPNFKFSKIVYDVLGFLRLVFIPAMIVFFQDSTIDNLPLGQDYFNQAVIYMSVEFIIGSLFILILSKLFKHEVVSRNSFTLSGSSIYYIVFGLVICGIFVAFPEVRKNISFLIIKTDAMGRGTEATSGLNVLFVMLFQLALALLFLIIAYASYKKYKENPKIIYVILPLAIGILNISLIVGERRSYQLYTMVAVLTVVSLLFSKHKRRINIIIISVGIFVLALMTLYKELYVFNYSSYSEALNSTSVSNLKIVDTLQSYFYGPSNIAASIDYLNYYNGSFKQYLFDNTRAVFGFNFFVDKKQLITSQLFNQLIYGSKQLTGHLISSAGYGIIYFGPLFFYLNLIANIFFAFLSEYIIRKSHSLEVIFIGTYIYMRLITSIFSHPTPLITLISMILVVYVIAIIPGIIIKKFTKKVGIE</sequence>
<dbReference type="RefSeq" id="WP_001034059.1">
    <property type="nucleotide sequence ID" value="NZ_CM000952.1"/>
</dbReference>
<protein>
    <recommendedName>
        <fullName evidence="3">Capsular biosynthesis protein</fullName>
    </recommendedName>
</protein>
<feature type="transmembrane region" description="Helical" evidence="1">
    <location>
        <begin position="55"/>
        <end position="75"/>
    </location>
</feature>